<dbReference type="InterPro" id="IPR002656">
    <property type="entry name" value="Acyl_transf_3_dom"/>
</dbReference>
<dbReference type="InterPro" id="IPR052728">
    <property type="entry name" value="O2_lipid_transport_reg"/>
</dbReference>
<feature type="compositionally biased region" description="Basic and acidic residues" evidence="1">
    <location>
        <begin position="253"/>
        <end position="262"/>
    </location>
</feature>
<sequence>MNLVYLILVSFLPSSAFVSCSFTKSGKQILQQIFEGDKDNHTKFNKFQELFKNFEDDSFCINSLGNIGKSALKFLSECSSNTCLEPNWAVRLIDSLPTKPPGLSRKGPFFFIGDFETCKELWSVEHRQVHYCTLKGTVKLGSETLPVTTGVCLPSNCHENQMSKLLNLAKEYLFNETIHVDSVYCSHGTDSTWSVKKPFVLFSLFFILALLTIGTLTEKMNRDGLIKKSNTKMRRMIHKKSFDVTRSSAVSISEDRSDRESCGFDSSGESEDNESLANSSVNRQFAPSIALTYRTLATISLSNSLLVNILSAFSVRSSLTYLFRNSTRDVKLVNLFRVCSSFWVIFSHTCLFSLHFTDTIRSVARKGESVVGWRNFMMNSSLAVDTFLFLSACVASYSIRKKILFRGSSSNFSIIKCLALLGHRCLRLLPALSLYLLFMGLVYNHLADGPFWNANGMFGTECNVTTIWPHFAFVSNFFPSTCVPWLWYISLDFQLYLTLPIVIFFLSKFRFGFTFAIVLCILALVYRSLMYAIYTLPANMFVEMLSGKFEKAELSFKLLYTSPLSRCPPFFLGILTGWYICQIRYLGTLRSITSFGLKILAVSLLAFALFGPFFYSEFLTYPHAISNRILWASGLAILVVLAQNGYNFGVFKVFGGQTLVVLSRLSFGVYLSHEPILLYYLNSLRQPMSPTSFGYFMFITISIYVLSLVCAFFIAISIEVPLLNLERKLLMTTRNMKEDTMKDRMERHVSFGDTEIEKYEVVEEGDVDGNDMDPSENTRQWIETGQLCLQRSDIDMLCAKQEEKANVKIEDDDGKTSTSC</sequence>
<dbReference type="SMART" id="SM00703">
    <property type="entry name" value="NRF"/>
    <property type="match status" value="1"/>
</dbReference>
<protein>
    <submittedName>
        <fullName evidence="5">Nose resistant-to-fluoxetine protein N-terminal domain-containing protein</fullName>
    </submittedName>
</protein>
<feature type="region of interest" description="Disordered" evidence="1">
    <location>
        <begin position="253"/>
        <end position="279"/>
    </location>
</feature>
<evidence type="ECO:0000313" key="6">
    <source>
        <dbReference type="Proteomes" id="UP000001940"/>
    </source>
</evidence>
<feature type="domain" description="Nose resistant-to-fluoxetine protein N-terminal" evidence="4">
    <location>
        <begin position="57"/>
        <end position="187"/>
    </location>
</feature>
<dbReference type="GO" id="GO:0016747">
    <property type="term" value="F:acyltransferase activity, transferring groups other than amino-acyl groups"/>
    <property type="evidence" value="ECO:0007669"/>
    <property type="project" value="InterPro"/>
</dbReference>
<dbReference type="UCSC" id="C48E7.8">
    <property type="organism name" value="c. elegans"/>
</dbReference>
<dbReference type="WormBase" id="C48E7.8">
    <property type="protein sequence ID" value="CE30436"/>
    <property type="gene ID" value="WBGene00016753"/>
    <property type="gene designation" value="oac-9"/>
</dbReference>
<feature type="transmembrane region" description="Helical" evidence="2">
    <location>
        <begin position="628"/>
        <end position="646"/>
    </location>
</feature>
<reference evidence="5 6" key="1">
    <citation type="journal article" date="1998" name="Science">
        <title>Genome sequence of the nematode C. elegans: a platform for investigating biology.</title>
        <authorList>
            <consortium name="The C. elegans sequencing consortium"/>
            <person name="Sulson J.E."/>
            <person name="Waterston R."/>
        </authorList>
    </citation>
    <scope>NUCLEOTIDE SEQUENCE [LARGE SCALE GENOMIC DNA]</scope>
    <source>
        <strain evidence="5 6">Bristol N2</strain>
    </source>
</reference>
<keyword evidence="6" id="KW-1185">Reference proteome</keyword>
<evidence type="ECO:0000313" key="7">
    <source>
        <dbReference type="WormBase" id="C48E7.8"/>
    </source>
</evidence>
<dbReference type="PANTHER" id="PTHR11161">
    <property type="entry name" value="O-ACYLTRANSFERASE"/>
    <property type="match status" value="1"/>
</dbReference>
<keyword evidence="2" id="KW-1133">Transmembrane helix</keyword>
<accession>Q8IG66</accession>
<dbReference type="Pfam" id="PF01757">
    <property type="entry name" value="Acyl_transf_3"/>
    <property type="match status" value="1"/>
</dbReference>
<name>Q8IG66_CAEEL</name>
<proteinExistence type="predicted"/>
<gene>
    <name evidence="5 7" type="primary">oac-9</name>
    <name evidence="7" type="ORF">C48E7.8</name>
    <name evidence="5" type="ORF">CELE_C48E7.8</name>
</gene>
<evidence type="ECO:0000256" key="2">
    <source>
        <dbReference type="SAM" id="Phobius"/>
    </source>
</evidence>
<dbReference type="STRING" id="6239.C48E7.8.1"/>
<feature type="transmembrane region" description="Helical" evidence="2">
    <location>
        <begin position="335"/>
        <end position="356"/>
    </location>
</feature>
<dbReference type="CTD" id="172323"/>
<evidence type="ECO:0000256" key="1">
    <source>
        <dbReference type="SAM" id="MobiDB-lite"/>
    </source>
</evidence>
<dbReference type="OMA" id="GYFMFIT"/>
<dbReference type="AGR" id="WB:WBGene00016753"/>
<feature type="transmembrane region" description="Helical" evidence="2">
    <location>
        <begin position="513"/>
        <end position="534"/>
    </location>
</feature>
<dbReference type="Bgee" id="WBGene00016753">
    <property type="expression patterns" value="Expressed in adult organism and 1 other cell type or tissue"/>
</dbReference>
<dbReference type="AlphaFoldDB" id="Q8IG66"/>
<dbReference type="InParanoid" id="Q8IG66"/>
<keyword evidence="3" id="KW-0732">Signal</keyword>
<feature type="signal peptide" evidence="3">
    <location>
        <begin position="1"/>
        <end position="16"/>
    </location>
</feature>
<feature type="transmembrane region" description="Helical" evidence="2">
    <location>
        <begin position="599"/>
        <end position="616"/>
    </location>
</feature>
<organism evidence="5 6">
    <name type="scientific">Caenorhabditis elegans</name>
    <dbReference type="NCBI Taxonomy" id="6239"/>
    <lineage>
        <taxon>Eukaryota</taxon>
        <taxon>Metazoa</taxon>
        <taxon>Ecdysozoa</taxon>
        <taxon>Nematoda</taxon>
        <taxon>Chromadorea</taxon>
        <taxon>Rhabditida</taxon>
        <taxon>Rhabditina</taxon>
        <taxon>Rhabditomorpha</taxon>
        <taxon>Rhabditoidea</taxon>
        <taxon>Rhabditidae</taxon>
        <taxon>Peloderinae</taxon>
        <taxon>Caenorhabditis</taxon>
    </lineage>
</organism>
<feature type="transmembrane region" description="Helical" evidence="2">
    <location>
        <begin position="693"/>
        <end position="718"/>
    </location>
</feature>
<dbReference type="GeneID" id="172323"/>
<dbReference type="InterPro" id="IPR006621">
    <property type="entry name" value="Nose-resist-to-fluoxetine_N"/>
</dbReference>
<evidence type="ECO:0000313" key="5">
    <source>
        <dbReference type="EMBL" id="CCD64209.1"/>
    </source>
</evidence>
<dbReference type="PaxDb" id="6239-C48E7.8"/>
<evidence type="ECO:0000259" key="4">
    <source>
        <dbReference type="SMART" id="SM00703"/>
    </source>
</evidence>
<feature type="transmembrane region" description="Helical" evidence="2">
    <location>
        <begin position="293"/>
        <end position="315"/>
    </location>
</feature>
<dbReference type="PANTHER" id="PTHR11161:SF68">
    <property type="entry name" value="NOSE RESISTANT-TO-FLUOXETINE PROTEIN N-TERMINAL DOMAIN-CONTAINING PROTEIN"/>
    <property type="match status" value="1"/>
</dbReference>
<dbReference type="eggNOG" id="KOG3700">
    <property type="taxonomic scope" value="Eukaryota"/>
</dbReference>
<keyword evidence="2" id="KW-0472">Membrane</keyword>
<dbReference type="KEGG" id="cel:CELE_C48E7.8"/>
<dbReference type="HOGENOM" id="CLU_385536_0_0_1"/>
<keyword evidence="2" id="KW-0812">Transmembrane</keyword>
<feature type="transmembrane region" description="Helical" evidence="2">
    <location>
        <begin position="199"/>
        <end position="217"/>
    </location>
</feature>
<dbReference type="PhylomeDB" id="Q8IG66"/>
<feature type="transmembrane region" description="Helical" evidence="2">
    <location>
        <begin position="485"/>
        <end position="506"/>
    </location>
</feature>
<dbReference type="OrthoDB" id="207378at2759"/>
<dbReference type="RefSeq" id="NP_491809.2">
    <property type="nucleotide sequence ID" value="NM_059408.4"/>
</dbReference>
<feature type="chain" id="PRO_5004311129" evidence="3">
    <location>
        <begin position="17"/>
        <end position="820"/>
    </location>
</feature>
<feature type="transmembrane region" description="Helical" evidence="2">
    <location>
        <begin position="428"/>
        <end position="446"/>
    </location>
</feature>
<dbReference type="Proteomes" id="UP000001940">
    <property type="component" value="Chromosome I"/>
</dbReference>
<feature type="transmembrane region" description="Helical" evidence="2">
    <location>
        <begin position="653"/>
        <end position="673"/>
    </location>
</feature>
<dbReference type="EMBL" id="BX284601">
    <property type="protein sequence ID" value="CCD64209.1"/>
    <property type="molecule type" value="Genomic_DNA"/>
</dbReference>
<evidence type="ECO:0000256" key="3">
    <source>
        <dbReference type="SAM" id="SignalP"/>
    </source>
</evidence>
<feature type="transmembrane region" description="Helical" evidence="2">
    <location>
        <begin position="376"/>
        <end position="397"/>
    </location>
</feature>